<evidence type="ECO:0000256" key="5">
    <source>
        <dbReference type="SAM" id="MobiDB-lite"/>
    </source>
</evidence>
<organism evidence="7 8">
    <name type="scientific">Tetraparma gracilis</name>
    <dbReference type="NCBI Taxonomy" id="2962635"/>
    <lineage>
        <taxon>Eukaryota</taxon>
        <taxon>Sar</taxon>
        <taxon>Stramenopiles</taxon>
        <taxon>Ochrophyta</taxon>
        <taxon>Bolidophyceae</taxon>
        <taxon>Parmales</taxon>
        <taxon>Triparmaceae</taxon>
        <taxon>Tetraparma</taxon>
    </lineage>
</organism>
<name>A0ABQ6MX54_9STRA</name>
<evidence type="ECO:0000256" key="2">
    <source>
        <dbReference type="ARBA" id="ARBA00022692"/>
    </source>
</evidence>
<evidence type="ECO:0000313" key="7">
    <source>
        <dbReference type="EMBL" id="GMI35445.1"/>
    </source>
</evidence>
<evidence type="ECO:0000313" key="8">
    <source>
        <dbReference type="Proteomes" id="UP001165060"/>
    </source>
</evidence>
<evidence type="ECO:0000256" key="1">
    <source>
        <dbReference type="ARBA" id="ARBA00004167"/>
    </source>
</evidence>
<comment type="caution">
    <text evidence="7">The sequence shown here is derived from an EMBL/GenBank/DDBJ whole genome shotgun (WGS) entry which is preliminary data.</text>
</comment>
<evidence type="ECO:0000256" key="6">
    <source>
        <dbReference type="SAM" id="Phobius"/>
    </source>
</evidence>
<evidence type="ECO:0008006" key="9">
    <source>
        <dbReference type="Google" id="ProtNLM"/>
    </source>
</evidence>
<feature type="compositionally biased region" description="Pro residues" evidence="5">
    <location>
        <begin position="317"/>
        <end position="331"/>
    </location>
</feature>
<keyword evidence="2 6" id="KW-0812">Transmembrane</keyword>
<keyword evidence="4 6" id="KW-0472">Membrane</keyword>
<feature type="region of interest" description="Disordered" evidence="5">
    <location>
        <begin position="1"/>
        <end position="38"/>
    </location>
</feature>
<gene>
    <name evidence="7" type="ORF">TeGR_g2504</name>
</gene>
<proteinExistence type="predicted"/>
<feature type="region of interest" description="Disordered" evidence="5">
    <location>
        <begin position="514"/>
        <end position="536"/>
    </location>
</feature>
<feature type="compositionally biased region" description="Low complexity" evidence="5">
    <location>
        <begin position="1"/>
        <end position="32"/>
    </location>
</feature>
<dbReference type="EMBL" id="BRYB01001877">
    <property type="protein sequence ID" value="GMI35445.1"/>
    <property type="molecule type" value="Genomic_DNA"/>
</dbReference>
<sequence length="907" mass="95839">MLAPPLGGSSLPGSLSGSLSLDDASDASSSGSTLEDVLSSSLPPPYIRLDQYPPPRSPAPLRVALLRFLRGEYTRAASNASRARLERALDNVFTCLLGRGLATYTHGHGHKGAIDPFCALASPELLRMVGVMGDGGVGDGGEITLWHVLAGVPGRWRVQLEGCWLGSRARELSLSCEEVVKLSLPAPDSNEETGAPRHVKTLLGFHHAFPPTPQANGQPPPPPPYVGFAAPVVPSMVAGQSGYEELLAAFRRSQNPSAPAPPAPPAGAAAVAPVQPYANMGAEEYFLYSFLSVAVRGYSEFRASPAAAAAPRTPGSPHAPPSPANAAPPSPTSPAPYLTVLSQYLQHYLTGASSKPSLFAPLLLDIFLHQSPLVPPSSLSRAALLKHLHKHRQAHPNQPLSTHPPPPLLAPCKHAPAFPSATFPHGLYADSLSLLLSQLSHLSLPSPSPLLLSFHASLYPFLANGLSEASPYVVPRTANPGARFVLPQPPDREAPLKTFISLWLRFLQPWQHRAPDARGPPAPPGGAGKLSPSKWDGLRSRLTSAGDAKAPPLLSPSDPSVPPPSSFTPFIHAHHHFYVDLFLTIVNRLSTQPVSFSDPALHGPLLEVFRMMTAVSPVLETSRGTPEYDAHAAALGGWRPAVDYDVSGCERALEQAAANFAGLAMKGGADKSAGGGISSSIGSAVKGLGGWMEGGGGVVGGGAAKAKATPCSQVFTFDYLSGTKARPAAEYVDSMIDAIADLMSTNRGEFRRIAKEEAARRKRAKEGGGQVKVTDQHGFLNEEGRRRVVEGDLKFNAAQVQFLGDAWDKPVGTYEVGFLVVLLKKLSERINEQMRPGSGSGSAPDAQLAASDPDENAAMRAKVEQARRGGREGAVNLRFLADVRNLGIGLVCLVLLRIVLALLFLLF</sequence>
<feature type="region of interest" description="Disordered" evidence="5">
    <location>
        <begin position="308"/>
        <end position="331"/>
    </location>
</feature>
<dbReference type="PANTHER" id="PTHR12988:SF6">
    <property type="entry name" value="SPHINGOMYELIN PHOSPHODIESTERASE 4"/>
    <property type="match status" value="1"/>
</dbReference>
<keyword evidence="3 6" id="KW-1133">Transmembrane helix</keyword>
<evidence type="ECO:0000256" key="3">
    <source>
        <dbReference type="ARBA" id="ARBA00022989"/>
    </source>
</evidence>
<feature type="region of interest" description="Disordered" evidence="5">
    <location>
        <begin position="833"/>
        <end position="854"/>
    </location>
</feature>
<dbReference type="PANTHER" id="PTHR12988">
    <property type="entry name" value="SPHINGOMYELIN PHOSPHODIESTERASE 4"/>
    <property type="match status" value="1"/>
</dbReference>
<dbReference type="Proteomes" id="UP001165060">
    <property type="component" value="Unassembled WGS sequence"/>
</dbReference>
<accession>A0ABQ6MX54</accession>
<keyword evidence="8" id="KW-1185">Reference proteome</keyword>
<dbReference type="InterPro" id="IPR024129">
    <property type="entry name" value="Sphingomy_SMPD4"/>
</dbReference>
<comment type="subcellular location">
    <subcellularLocation>
        <location evidence="1">Membrane</location>
        <topology evidence="1">Single-pass membrane protein</topology>
    </subcellularLocation>
</comment>
<evidence type="ECO:0000256" key="4">
    <source>
        <dbReference type="ARBA" id="ARBA00023136"/>
    </source>
</evidence>
<protein>
    <recommendedName>
        <fullName evidence="9">Sphingomyelin phosphodiesterase 4</fullName>
    </recommendedName>
</protein>
<feature type="transmembrane region" description="Helical" evidence="6">
    <location>
        <begin position="886"/>
        <end position="906"/>
    </location>
</feature>
<reference evidence="7 8" key="1">
    <citation type="journal article" date="2023" name="Commun. Biol.">
        <title>Genome analysis of Parmales, the sister group of diatoms, reveals the evolutionary specialization of diatoms from phago-mixotrophs to photoautotrophs.</title>
        <authorList>
            <person name="Ban H."/>
            <person name="Sato S."/>
            <person name="Yoshikawa S."/>
            <person name="Yamada K."/>
            <person name="Nakamura Y."/>
            <person name="Ichinomiya M."/>
            <person name="Sato N."/>
            <person name="Blanc-Mathieu R."/>
            <person name="Endo H."/>
            <person name="Kuwata A."/>
            <person name="Ogata H."/>
        </authorList>
    </citation>
    <scope>NUCLEOTIDE SEQUENCE [LARGE SCALE GENOMIC DNA]</scope>
</reference>